<name>A0A0J6Y227_9MYCO</name>
<gene>
    <name evidence="3" type="ORF">MCHLDSM_06530</name>
</gene>
<dbReference type="STRING" id="37916.MCHLDSM_06530"/>
<feature type="compositionally biased region" description="Low complexity" evidence="1">
    <location>
        <begin position="170"/>
        <end position="189"/>
    </location>
</feature>
<protein>
    <submittedName>
        <fullName evidence="3">Uncharacterized protein</fullName>
    </submittedName>
</protein>
<feature type="signal peptide" evidence="2">
    <location>
        <begin position="1"/>
        <end position="25"/>
    </location>
</feature>
<dbReference type="AlphaFoldDB" id="A0A0J6Y227"/>
<evidence type="ECO:0000313" key="4">
    <source>
        <dbReference type="Proteomes" id="UP000036513"/>
    </source>
</evidence>
<feature type="chain" id="PRO_5005284902" evidence="2">
    <location>
        <begin position="26"/>
        <end position="333"/>
    </location>
</feature>
<reference evidence="3 4" key="1">
    <citation type="journal article" date="2015" name="Genome Biol. Evol.">
        <title>Characterization of Three Mycobacterium spp. with Potential Use in Bioremediation by Genome Sequencing and Comparative Genomics.</title>
        <authorList>
            <person name="Das S."/>
            <person name="Pettersson B.M."/>
            <person name="Behra P.R."/>
            <person name="Ramesh M."/>
            <person name="Dasgupta S."/>
            <person name="Bhattacharya A."/>
            <person name="Kirsebom L.A."/>
        </authorList>
    </citation>
    <scope>NUCLEOTIDE SEQUENCE [LARGE SCALE GENOMIC DNA]</scope>
    <source>
        <strain evidence="3 4">DSM 43826</strain>
    </source>
</reference>
<dbReference type="Proteomes" id="UP000036513">
    <property type="component" value="Unassembled WGS sequence"/>
</dbReference>
<dbReference type="PATRIC" id="fig|37916.4.peg.6548"/>
<dbReference type="EMBL" id="JYNL01000069">
    <property type="protein sequence ID" value="KMO67281.1"/>
    <property type="molecule type" value="Genomic_DNA"/>
</dbReference>
<evidence type="ECO:0000313" key="3">
    <source>
        <dbReference type="EMBL" id="KMO67281.1"/>
    </source>
</evidence>
<sequence length="333" mass="32136" precursor="true">MLTTALAVSSSTALLAVGVTGVAHADPAAPLPIDGLQAPGLPAVQSIGPVIQQAAADPANAASMLMAAAAVFAGDAAAPAPSRDVATAVNQFVQPVAHVPATGAVPGTEAHLPAGVNPQYAVGPVPDAAPEVAHVVTPQALPGPPPAPGPDPVAPPAADPAAPPAPDPAATPVAATTPDPAATPAAATTPGPPGFGPNAPVTQDFLYPSISNGCLADGGNVLATAISVAGPATIPLPGPGPGQTAYVFTAVGTPGPAAEQKLPLNATWVNLTTGKSGSVTLKPRPDMNPNGPTTLTAIADTGSGSIMSTVFGQVTTTEKQCQFMPTIGSTVVP</sequence>
<keyword evidence="4" id="KW-1185">Reference proteome</keyword>
<comment type="caution">
    <text evidence="3">The sequence shown here is derived from an EMBL/GenBank/DDBJ whole genome shotgun (WGS) entry which is preliminary data.</text>
</comment>
<feature type="compositionally biased region" description="Pro residues" evidence="1">
    <location>
        <begin position="141"/>
        <end position="169"/>
    </location>
</feature>
<accession>A0A0J6Y227</accession>
<proteinExistence type="predicted"/>
<organism evidence="3 4">
    <name type="scientific">Mycolicibacterium chlorophenolicum</name>
    <dbReference type="NCBI Taxonomy" id="37916"/>
    <lineage>
        <taxon>Bacteria</taxon>
        <taxon>Bacillati</taxon>
        <taxon>Actinomycetota</taxon>
        <taxon>Actinomycetes</taxon>
        <taxon>Mycobacteriales</taxon>
        <taxon>Mycobacteriaceae</taxon>
        <taxon>Mycolicibacterium</taxon>
    </lineage>
</organism>
<keyword evidence="2" id="KW-0732">Signal</keyword>
<evidence type="ECO:0000256" key="1">
    <source>
        <dbReference type="SAM" id="MobiDB-lite"/>
    </source>
</evidence>
<evidence type="ECO:0000256" key="2">
    <source>
        <dbReference type="SAM" id="SignalP"/>
    </source>
</evidence>
<feature type="region of interest" description="Disordered" evidence="1">
    <location>
        <begin position="137"/>
        <end position="197"/>
    </location>
</feature>